<dbReference type="PROSITE" id="PS50157">
    <property type="entry name" value="ZINC_FINGER_C2H2_2"/>
    <property type="match status" value="2"/>
</dbReference>
<dbReference type="PANTHER" id="PTHR24393:SF34">
    <property type="entry name" value="PR_SET DOMAIN 13"/>
    <property type="match status" value="1"/>
</dbReference>
<reference evidence="9" key="1">
    <citation type="submission" date="2021-08" db="EMBL/GenBank/DDBJ databases">
        <title>Chromosome-Level Trichoderma cornu-damae using Hi-C Data.</title>
        <authorList>
            <person name="Kim C.S."/>
        </authorList>
    </citation>
    <scope>NUCLEOTIDE SEQUENCE</scope>
    <source>
        <strain evidence="9">KA19-0412C</strain>
    </source>
</reference>
<dbReference type="GO" id="GO:0005634">
    <property type="term" value="C:nucleus"/>
    <property type="evidence" value="ECO:0007669"/>
    <property type="project" value="TreeGrafter"/>
</dbReference>
<dbReference type="GO" id="GO:0000978">
    <property type="term" value="F:RNA polymerase II cis-regulatory region sequence-specific DNA binding"/>
    <property type="evidence" value="ECO:0007669"/>
    <property type="project" value="TreeGrafter"/>
</dbReference>
<dbReference type="PANTHER" id="PTHR24393">
    <property type="entry name" value="ZINC FINGER PROTEIN"/>
    <property type="match status" value="1"/>
</dbReference>
<feature type="domain" description="C2H2-type" evidence="8">
    <location>
        <begin position="665"/>
        <end position="692"/>
    </location>
</feature>
<dbReference type="SUPFAM" id="SSF57667">
    <property type="entry name" value="beta-beta-alpha zinc fingers"/>
    <property type="match status" value="1"/>
</dbReference>
<evidence type="ECO:0000256" key="2">
    <source>
        <dbReference type="ARBA" id="ARBA00022737"/>
    </source>
</evidence>
<comment type="caution">
    <text evidence="9">The sequence shown here is derived from an EMBL/GenBank/DDBJ whole genome shotgun (WGS) entry which is preliminary data.</text>
</comment>
<dbReference type="Gene3D" id="3.30.160.60">
    <property type="entry name" value="Classic Zinc Finger"/>
    <property type="match status" value="2"/>
</dbReference>
<evidence type="ECO:0000256" key="3">
    <source>
        <dbReference type="ARBA" id="ARBA00022771"/>
    </source>
</evidence>
<sequence>MRLKSEANPNSILVGLKHKSPKSTDRLYGVASEFLAAALTLPRTLALYISTPPSSVFFDDNDVIGRLIRQGNAAPRFELFSGLAAEAIIRLYSLKARSASRGPTTPPGQAVRGHASEVHPPAALSASLVSSLGMDRLPRDSRLYGSDPRDSSRIPEPYNIYQFYSASDGPWFPVSVIQPAQTLQSHALPSASAYDSGTHGFQEYRSAGLPSECDTTLGDSGYGGSRPTCSIVESVASIGGNDGSTETGHLATQAVEHLIGDLSIQSGEPYHQAPDAKYHCYQCNASLKTKSELKKHNYRHTKPYKCTYENCQKATCGFSTPNDLTRHKKTVHGEHHGPVYICRHDPCPQKKEKPWPRADNFRSHLARCHKVFLKADDDLRCYRYQPGAAESSEVRDGRSSITGNANANADADADADANPGPQSDFFGLTIYALKLIVISSITITTNRKRQSCMRSEALDLQLLMLTRGPDRGNYKILPICGEIKFQRPPRPVISDASVVDIEPTGAISLEEPEAALPHDEPRLEETFDEDEEPLAEDEEEASDRQEPQTTQAAPPDAPARRKADASRCEMPEPQNPAGEPSDASGVPTEAPGNALAFFSQNALELFALLKNVPLEMALKDKTSDVLSFLRNIPKDLLEKALQSEDQAGADDNGVANDQADRHVPAKCQECGKLFSRKCELRKHQKRHEKPYRYCDKVLPRRDLFRIHLLNHHKLQDGHVVEDKLESCRLGRHCDPRFWCGFCGQFIEVKGKVVNSWTSRCDHIDGHLFGKDGMEKKPMSKWCYLEDRLAEGGDEPSKKRKATEDLGARPSKRPNYIWTCVSHQHASSAEQSLCII</sequence>
<dbReference type="EMBL" id="JAIWOZ010000002">
    <property type="protein sequence ID" value="KAH6609589.1"/>
    <property type="molecule type" value="Genomic_DNA"/>
</dbReference>
<feature type="domain" description="C2H2-type" evidence="8">
    <location>
        <begin position="278"/>
        <end position="305"/>
    </location>
</feature>
<evidence type="ECO:0000259" key="8">
    <source>
        <dbReference type="PROSITE" id="PS50157"/>
    </source>
</evidence>
<evidence type="ECO:0000256" key="4">
    <source>
        <dbReference type="ARBA" id="ARBA00022833"/>
    </source>
</evidence>
<feature type="region of interest" description="Disordered" evidence="7">
    <location>
        <begin position="524"/>
        <end position="588"/>
    </location>
</feature>
<evidence type="ECO:0000256" key="6">
    <source>
        <dbReference type="PROSITE-ProRule" id="PRU00042"/>
    </source>
</evidence>
<feature type="region of interest" description="Disordered" evidence="7">
    <location>
        <begin position="392"/>
        <end position="418"/>
    </location>
</feature>
<evidence type="ECO:0000256" key="5">
    <source>
        <dbReference type="ARBA" id="ARBA00023242"/>
    </source>
</evidence>
<protein>
    <recommendedName>
        <fullName evidence="8">C2H2-type domain-containing protein</fullName>
    </recommendedName>
</protein>
<keyword evidence="5" id="KW-0539">Nucleus</keyword>
<name>A0A9P8TY99_9HYPO</name>
<feature type="compositionally biased region" description="Basic and acidic residues" evidence="7">
    <location>
        <begin position="558"/>
        <end position="570"/>
    </location>
</feature>
<feature type="compositionally biased region" description="Acidic residues" evidence="7">
    <location>
        <begin position="526"/>
        <end position="541"/>
    </location>
</feature>
<evidence type="ECO:0000313" key="9">
    <source>
        <dbReference type="EMBL" id="KAH6609589.1"/>
    </source>
</evidence>
<dbReference type="InterPro" id="IPR013087">
    <property type="entry name" value="Znf_C2H2_type"/>
</dbReference>
<dbReference type="SMART" id="SM00355">
    <property type="entry name" value="ZnF_C2H2"/>
    <property type="match status" value="5"/>
</dbReference>
<gene>
    <name evidence="9" type="ORF">Trco_002935</name>
</gene>
<dbReference type="GO" id="GO:0001228">
    <property type="term" value="F:DNA-binding transcription activator activity, RNA polymerase II-specific"/>
    <property type="evidence" value="ECO:0007669"/>
    <property type="project" value="TreeGrafter"/>
</dbReference>
<organism evidence="9 10">
    <name type="scientific">Trichoderma cornu-damae</name>
    <dbReference type="NCBI Taxonomy" id="654480"/>
    <lineage>
        <taxon>Eukaryota</taxon>
        <taxon>Fungi</taxon>
        <taxon>Dikarya</taxon>
        <taxon>Ascomycota</taxon>
        <taxon>Pezizomycotina</taxon>
        <taxon>Sordariomycetes</taxon>
        <taxon>Hypocreomycetidae</taxon>
        <taxon>Hypocreales</taxon>
        <taxon>Hypocreaceae</taxon>
        <taxon>Trichoderma</taxon>
    </lineage>
</organism>
<dbReference type="PROSITE" id="PS00028">
    <property type="entry name" value="ZINC_FINGER_C2H2_1"/>
    <property type="match status" value="2"/>
</dbReference>
<proteinExistence type="predicted"/>
<dbReference type="AlphaFoldDB" id="A0A9P8TY99"/>
<dbReference type="InterPro" id="IPR036236">
    <property type="entry name" value="Znf_C2H2_sf"/>
</dbReference>
<dbReference type="Proteomes" id="UP000827724">
    <property type="component" value="Unassembled WGS sequence"/>
</dbReference>
<evidence type="ECO:0000256" key="1">
    <source>
        <dbReference type="ARBA" id="ARBA00022723"/>
    </source>
</evidence>
<keyword evidence="4" id="KW-0862">Zinc</keyword>
<accession>A0A9P8TY99</accession>
<evidence type="ECO:0000313" key="10">
    <source>
        <dbReference type="Proteomes" id="UP000827724"/>
    </source>
</evidence>
<dbReference type="OrthoDB" id="6077919at2759"/>
<keyword evidence="3 6" id="KW-0863">Zinc-finger</keyword>
<evidence type="ECO:0000256" key="7">
    <source>
        <dbReference type="SAM" id="MobiDB-lite"/>
    </source>
</evidence>
<dbReference type="GO" id="GO:0008270">
    <property type="term" value="F:zinc ion binding"/>
    <property type="evidence" value="ECO:0007669"/>
    <property type="project" value="UniProtKB-KW"/>
</dbReference>
<feature type="region of interest" description="Disordered" evidence="7">
    <location>
        <begin position="98"/>
        <end position="117"/>
    </location>
</feature>
<keyword evidence="1" id="KW-0479">Metal-binding</keyword>
<keyword evidence="10" id="KW-1185">Reference proteome</keyword>
<keyword evidence="2" id="KW-0677">Repeat</keyword>